<protein>
    <submittedName>
        <fullName evidence="1">Uncharacterized protein</fullName>
    </submittedName>
</protein>
<gene>
    <name evidence="1" type="ORF">RD792_006007</name>
</gene>
<dbReference type="EMBL" id="JAYDYQ010000193">
    <property type="protein sequence ID" value="KAK4493477.1"/>
    <property type="molecule type" value="Genomic_DNA"/>
</dbReference>
<keyword evidence="2" id="KW-1185">Reference proteome</keyword>
<reference evidence="1 2" key="1">
    <citation type="journal article" date="2023" name="bioRxiv">
        <title>Genome report: Whole genome sequence and annotation of Penstemon davidsonii.</title>
        <authorList>
            <person name="Ostevik K.L."/>
            <person name="Alabady M."/>
            <person name="Zhang M."/>
            <person name="Rausher M.D."/>
        </authorList>
    </citation>
    <scope>NUCLEOTIDE SEQUENCE [LARGE SCALE GENOMIC DNA]</scope>
    <source>
        <strain evidence="1">DNT005</strain>
        <tissue evidence="1">Whole leaf</tissue>
    </source>
</reference>
<evidence type="ECO:0000313" key="1">
    <source>
        <dbReference type="EMBL" id="KAK4493477.1"/>
    </source>
</evidence>
<dbReference type="Gene3D" id="1.20.120.690">
    <property type="entry name" value="RDM1 protein domain"/>
    <property type="match status" value="2"/>
</dbReference>
<dbReference type="PANTHER" id="PTHR36366:SF1">
    <property type="entry name" value="PROTEIN RDM1"/>
    <property type="match status" value="1"/>
</dbReference>
<organism evidence="1 2">
    <name type="scientific">Penstemon davidsonii</name>
    <dbReference type="NCBI Taxonomy" id="160366"/>
    <lineage>
        <taxon>Eukaryota</taxon>
        <taxon>Viridiplantae</taxon>
        <taxon>Streptophyta</taxon>
        <taxon>Embryophyta</taxon>
        <taxon>Tracheophyta</taxon>
        <taxon>Spermatophyta</taxon>
        <taxon>Magnoliopsida</taxon>
        <taxon>eudicotyledons</taxon>
        <taxon>Gunneridae</taxon>
        <taxon>Pentapetalae</taxon>
        <taxon>asterids</taxon>
        <taxon>lamiids</taxon>
        <taxon>Lamiales</taxon>
        <taxon>Plantaginaceae</taxon>
        <taxon>Cheloneae</taxon>
        <taxon>Penstemon</taxon>
    </lineage>
</organism>
<sequence length="139" mass="16301">MVNLYTTSNIHLKLLDKAMLGAEDELVPLETIIHPVKAEMSIWMIEEVHRFTNLPLELHRLCSLKTIYGQPLHYFTNIHLKLLDKTMLGVEDELVPLDTNIHPVKAKMSIWMIEEVHRLTTLPPQLHRLWLADLMWLFC</sequence>
<evidence type="ECO:0000313" key="2">
    <source>
        <dbReference type="Proteomes" id="UP001291926"/>
    </source>
</evidence>
<dbReference type="InterPro" id="IPR036319">
    <property type="entry name" value="RDM1_sf"/>
</dbReference>
<dbReference type="Pfam" id="PF09187">
    <property type="entry name" value="RdDM_RDM1"/>
    <property type="match status" value="2"/>
</dbReference>
<dbReference type="SUPFAM" id="SSF109920">
    <property type="entry name" value="Hypothetical protein At3g22680"/>
    <property type="match status" value="2"/>
</dbReference>
<comment type="caution">
    <text evidence="1">The sequence shown here is derived from an EMBL/GenBank/DDBJ whole genome shotgun (WGS) entry which is preliminary data.</text>
</comment>
<name>A0ABR0DWG4_9LAMI</name>
<dbReference type="InterPro" id="IPR015270">
    <property type="entry name" value="RDM1_plant"/>
</dbReference>
<proteinExistence type="predicted"/>
<dbReference type="Proteomes" id="UP001291926">
    <property type="component" value="Unassembled WGS sequence"/>
</dbReference>
<accession>A0ABR0DWG4</accession>
<dbReference type="PANTHER" id="PTHR36366">
    <property type="entry name" value="PROTEIN RDM1"/>
    <property type="match status" value="1"/>
</dbReference>